<sequence length="470" mass="54513">MNEKEMIRESMSREQSKSAELIRRLESDVKALTEARSEDKKYIEMLEKELRNCSQEIGYLQDELNLRNVEANCVGEHVHSLELKLSEVGGLHEKVTELMEELDKSGSQCLFLKRALEHKETELQNSASHIEKLENAISSIVLESQCEIESVKLDFMDLEQRYLEAKKLDEQAIQEKANMESLIEELEVRLEETEQMVSNLENDNRELHEKLRKSEENVKMFYETVEEHLDKWFINNNNSVFCTPGVSNQPFHTKLENRLPTLEQLCSREVLEPFLSKLAAAKTCDLKEEMEKMSNHICESELLVKQLKEELREEKAKAKEEAEDLTQEMAELRYQITDMLEQECKRRSCIEQASLQRIAELEAQVREEQRKYLIAIRRYHEAQKLAESRSAELRHLKNTLVLQGLCPSGRPPIVSQKTEVCTCGDCKISNPLRGCFDEVLIDAEISDEACADAQVHQPAIEWYSEEIDDT</sequence>
<gene>
    <name evidence="2" type="ORF">CKAN_00571200</name>
</gene>
<evidence type="ECO:0000256" key="1">
    <source>
        <dbReference type="SAM" id="Coils"/>
    </source>
</evidence>
<dbReference type="PANTHER" id="PTHR36390">
    <property type="entry name" value="MYOSIN HEAVY CHAIN-LIKE PROTEIN"/>
    <property type="match status" value="1"/>
</dbReference>
<dbReference type="EMBL" id="QPKB01000002">
    <property type="protein sequence ID" value="RWR77233.1"/>
    <property type="molecule type" value="Genomic_DNA"/>
</dbReference>
<keyword evidence="1" id="KW-0175">Coiled coil</keyword>
<evidence type="ECO:0000313" key="2">
    <source>
        <dbReference type="EMBL" id="RWR77233.1"/>
    </source>
</evidence>
<protein>
    <submittedName>
        <fullName evidence="2">Cytoskeletal protein Sojo-like protein</fullName>
    </submittedName>
</protein>
<name>A0A3S3MP83_9MAGN</name>
<dbReference type="STRING" id="337451.A0A3S3MP83"/>
<feature type="coiled-coil region" evidence="1">
    <location>
        <begin position="165"/>
        <end position="217"/>
    </location>
</feature>
<evidence type="ECO:0000313" key="3">
    <source>
        <dbReference type="Proteomes" id="UP000283530"/>
    </source>
</evidence>
<organism evidence="2 3">
    <name type="scientific">Cinnamomum micranthum f. kanehirae</name>
    <dbReference type="NCBI Taxonomy" id="337451"/>
    <lineage>
        <taxon>Eukaryota</taxon>
        <taxon>Viridiplantae</taxon>
        <taxon>Streptophyta</taxon>
        <taxon>Embryophyta</taxon>
        <taxon>Tracheophyta</taxon>
        <taxon>Spermatophyta</taxon>
        <taxon>Magnoliopsida</taxon>
        <taxon>Magnoliidae</taxon>
        <taxon>Laurales</taxon>
        <taxon>Lauraceae</taxon>
        <taxon>Cinnamomum</taxon>
    </lineage>
</organism>
<comment type="caution">
    <text evidence="2">The sequence shown here is derived from an EMBL/GenBank/DDBJ whole genome shotgun (WGS) entry which is preliminary data.</text>
</comment>
<dbReference type="PANTHER" id="PTHR36390:SF1">
    <property type="entry name" value="MYOSIN HEAVY CHAIN-LIKE PROTEIN"/>
    <property type="match status" value="1"/>
</dbReference>
<keyword evidence="3" id="KW-1185">Reference proteome</keyword>
<dbReference type="AlphaFoldDB" id="A0A3S3MP83"/>
<dbReference type="Proteomes" id="UP000283530">
    <property type="component" value="Unassembled WGS sequence"/>
</dbReference>
<accession>A0A3S3MP83</accession>
<feature type="coiled-coil region" evidence="1">
    <location>
        <begin position="301"/>
        <end position="378"/>
    </location>
</feature>
<dbReference type="OrthoDB" id="2020741at2759"/>
<proteinExistence type="predicted"/>
<reference evidence="2 3" key="1">
    <citation type="journal article" date="2019" name="Nat. Plants">
        <title>Stout camphor tree genome fills gaps in understanding of flowering plant genome evolution.</title>
        <authorList>
            <person name="Chaw S.M."/>
            <person name="Liu Y.C."/>
            <person name="Wu Y.W."/>
            <person name="Wang H.Y."/>
            <person name="Lin C.I."/>
            <person name="Wu C.S."/>
            <person name="Ke H.M."/>
            <person name="Chang L.Y."/>
            <person name="Hsu C.Y."/>
            <person name="Yang H.T."/>
            <person name="Sudianto E."/>
            <person name="Hsu M.H."/>
            <person name="Wu K.P."/>
            <person name="Wang L.N."/>
            <person name="Leebens-Mack J.H."/>
            <person name="Tsai I.J."/>
        </authorList>
    </citation>
    <scope>NUCLEOTIDE SEQUENCE [LARGE SCALE GENOMIC DNA]</scope>
    <source>
        <strain evidence="3">cv. Chaw 1501</strain>
        <tissue evidence="2">Young leaves</tissue>
    </source>
</reference>